<accession>A0A225VHC5</accession>
<dbReference type="GO" id="GO:0003964">
    <property type="term" value="F:RNA-directed DNA polymerase activity"/>
    <property type="evidence" value="ECO:0007669"/>
    <property type="project" value="UniProtKB-KW"/>
</dbReference>
<organism evidence="2 3">
    <name type="scientific">Phytophthora megakarya</name>
    <dbReference type="NCBI Taxonomy" id="4795"/>
    <lineage>
        <taxon>Eukaryota</taxon>
        <taxon>Sar</taxon>
        <taxon>Stramenopiles</taxon>
        <taxon>Oomycota</taxon>
        <taxon>Peronosporomycetes</taxon>
        <taxon>Peronosporales</taxon>
        <taxon>Peronosporaceae</taxon>
        <taxon>Phytophthora</taxon>
    </lineage>
</organism>
<comment type="caution">
    <text evidence="2">The sequence shown here is derived from an EMBL/GenBank/DDBJ whole genome shotgun (WGS) entry which is preliminary data.</text>
</comment>
<dbReference type="AlphaFoldDB" id="A0A225VHC5"/>
<keyword evidence="2" id="KW-0548">Nucleotidyltransferase</keyword>
<keyword evidence="2" id="KW-0695">RNA-directed DNA polymerase</keyword>
<sequence>MDGKSVGSPSTSATHVARTDCPHLTDPERKALERLSTVILVIVTVDQKKRKEPVDAVRPTDNAVTCVYNGHAVLRTAATRYLVILKAKSMTKRADSLRVLVDFGELNNFVLQQCLPLLDFEEKHVPRSQLEVFVEEFLVLDLDDKFDMVLGISWLARHDPIID</sequence>
<keyword evidence="3" id="KW-1185">Reference proteome</keyword>
<dbReference type="OrthoDB" id="126394at2759"/>
<name>A0A225VHC5_9STRA</name>
<protein>
    <submittedName>
        <fullName evidence="2">Reverse transcriptase</fullName>
    </submittedName>
</protein>
<dbReference type="EMBL" id="NBNE01005003">
    <property type="protein sequence ID" value="OWZ04369.1"/>
    <property type="molecule type" value="Genomic_DNA"/>
</dbReference>
<keyword evidence="2" id="KW-0808">Transferase</keyword>
<dbReference type="Proteomes" id="UP000198211">
    <property type="component" value="Unassembled WGS sequence"/>
</dbReference>
<gene>
    <name evidence="2" type="ORF">PHMEG_00023738</name>
</gene>
<reference evidence="3" key="1">
    <citation type="submission" date="2017-03" db="EMBL/GenBank/DDBJ databases">
        <title>Phytopthora megakarya and P. palmivora, two closely related causual agents of cacao black pod achieved similar genome size and gene model numbers by different mechanisms.</title>
        <authorList>
            <person name="Ali S."/>
            <person name="Shao J."/>
            <person name="Larry D.J."/>
            <person name="Kronmiller B."/>
            <person name="Shen D."/>
            <person name="Strem M.D."/>
            <person name="Melnick R.L."/>
            <person name="Guiltinan M.J."/>
            <person name="Tyler B.M."/>
            <person name="Meinhardt L.W."/>
            <person name="Bailey B.A."/>
        </authorList>
    </citation>
    <scope>NUCLEOTIDE SEQUENCE [LARGE SCALE GENOMIC DNA]</scope>
    <source>
        <strain evidence="3">zdho120</strain>
    </source>
</reference>
<evidence type="ECO:0000256" key="1">
    <source>
        <dbReference type="SAM" id="MobiDB-lite"/>
    </source>
</evidence>
<proteinExistence type="predicted"/>
<evidence type="ECO:0000313" key="2">
    <source>
        <dbReference type="EMBL" id="OWZ04369.1"/>
    </source>
</evidence>
<feature type="region of interest" description="Disordered" evidence="1">
    <location>
        <begin position="1"/>
        <end position="22"/>
    </location>
</feature>
<evidence type="ECO:0000313" key="3">
    <source>
        <dbReference type="Proteomes" id="UP000198211"/>
    </source>
</evidence>